<organism evidence="3 4">
    <name type="scientific">Streptosporangium sandarakinum</name>
    <dbReference type="NCBI Taxonomy" id="1260955"/>
    <lineage>
        <taxon>Bacteria</taxon>
        <taxon>Bacillati</taxon>
        <taxon>Actinomycetota</taxon>
        <taxon>Actinomycetes</taxon>
        <taxon>Streptosporangiales</taxon>
        <taxon>Streptosporangiaceae</taxon>
        <taxon>Streptosporangium</taxon>
    </lineage>
</organism>
<dbReference type="EMBL" id="JACCCO010000003">
    <property type="protein sequence ID" value="NYF43791.1"/>
    <property type="molecule type" value="Genomic_DNA"/>
</dbReference>
<evidence type="ECO:0000313" key="4">
    <source>
        <dbReference type="Proteomes" id="UP000576393"/>
    </source>
</evidence>
<comment type="caution">
    <text evidence="3">The sequence shown here is derived from an EMBL/GenBank/DDBJ whole genome shotgun (WGS) entry which is preliminary data.</text>
</comment>
<evidence type="ECO:0000313" key="3">
    <source>
        <dbReference type="EMBL" id="NYF43791.1"/>
    </source>
</evidence>
<reference evidence="3 4" key="1">
    <citation type="submission" date="2020-07" db="EMBL/GenBank/DDBJ databases">
        <title>Sequencing the genomes of 1000 actinobacteria strains.</title>
        <authorList>
            <person name="Klenk H.-P."/>
        </authorList>
    </citation>
    <scope>NUCLEOTIDE SEQUENCE [LARGE SCALE GENOMIC DNA]</scope>
    <source>
        <strain evidence="3 4">DSM 45763</strain>
    </source>
</reference>
<dbReference type="InterPro" id="IPR050267">
    <property type="entry name" value="Anti-sigma-factor_SerPK"/>
</dbReference>
<dbReference type="RefSeq" id="WP_179827516.1">
    <property type="nucleotide sequence ID" value="NZ_JACCCO010000003.1"/>
</dbReference>
<accession>A0A852VBF5</accession>
<keyword evidence="1" id="KW-0808">Transferase</keyword>
<keyword evidence="1" id="KW-0723">Serine/threonine-protein kinase</keyword>
<feature type="domain" description="Histidine kinase/HSP90-like ATPase" evidence="2">
    <location>
        <begin position="33"/>
        <end position="134"/>
    </location>
</feature>
<dbReference type="InterPro" id="IPR036890">
    <property type="entry name" value="HATPase_C_sf"/>
</dbReference>
<dbReference type="Gene3D" id="3.30.565.10">
    <property type="entry name" value="Histidine kinase-like ATPase, C-terminal domain"/>
    <property type="match status" value="1"/>
</dbReference>
<keyword evidence="1" id="KW-0418">Kinase</keyword>
<dbReference type="CDD" id="cd16936">
    <property type="entry name" value="HATPase_RsbW-like"/>
    <property type="match status" value="1"/>
</dbReference>
<name>A0A852VBF5_9ACTN</name>
<dbReference type="PANTHER" id="PTHR35526:SF3">
    <property type="entry name" value="ANTI-SIGMA-F FACTOR RSBW"/>
    <property type="match status" value="1"/>
</dbReference>
<gene>
    <name evidence="3" type="ORF">HDA43_006018</name>
</gene>
<keyword evidence="4" id="KW-1185">Reference proteome</keyword>
<dbReference type="GO" id="GO:0004674">
    <property type="term" value="F:protein serine/threonine kinase activity"/>
    <property type="evidence" value="ECO:0007669"/>
    <property type="project" value="UniProtKB-KW"/>
</dbReference>
<dbReference type="AlphaFoldDB" id="A0A852VBF5"/>
<dbReference type="PANTHER" id="PTHR35526">
    <property type="entry name" value="ANTI-SIGMA-F FACTOR RSBW-RELATED"/>
    <property type="match status" value="1"/>
</dbReference>
<evidence type="ECO:0000256" key="1">
    <source>
        <dbReference type="ARBA" id="ARBA00022527"/>
    </source>
</evidence>
<dbReference type="InterPro" id="IPR003594">
    <property type="entry name" value="HATPase_dom"/>
</dbReference>
<sequence>MSREAVYEAFEAMLQRWNGLRFLDHRDFYGVPQSAADARHWVRKLLSAHITASAEALETVELLVSEVVTNSILHSDSGHPDEIITVGVGLGYGLVHVEVIDKGSAVNVPQMRPADSDSLGGRGLAWVDFLSSAWGTDYDPEIGRAVWVQLTYR</sequence>
<dbReference type="SUPFAM" id="SSF55874">
    <property type="entry name" value="ATPase domain of HSP90 chaperone/DNA topoisomerase II/histidine kinase"/>
    <property type="match status" value="1"/>
</dbReference>
<protein>
    <submittedName>
        <fullName evidence="3">Anti-sigma regulatory factor (Ser/Thr protein kinase)</fullName>
    </submittedName>
</protein>
<dbReference type="Proteomes" id="UP000576393">
    <property type="component" value="Unassembled WGS sequence"/>
</dbReference>
<dbReference type="Pfam" id="PF13581">
    <property type="entry name" value="HATPase_c_2"/>
    <property type="match status" value="1"/>
</dbReference>
<evidence type="ECO:0000259" key="2">
    <source>
        <dbReference type="Pfam" id="PF13581"/>
    </source>
</evidence>
<proteinExistence type="predicted"/>